<dbReference type="GO" id="GO:0006357">
    <property type="term" value="P:regulation of transcription by RNA polymerase II"/>
    <property type="evidence" value="ECO:0007669"/>
    <property type="project" value="UniProtKB-ARBA"/>
</dbReference>
<dbReference type="Gene3D" id="3.30.50.10">
    <property type="entry name" value="Erythroid Transcription Factor GATA-1, subunit A"/>
    <property type="match status" value="1"/>
</dbReference>
<evidence type="ECO:0000256" key="5">
    <source>
        <dbReference type="ARBA" id="ARBA00022723"/>
    </source>
</evidence>
<evidence type="ECO:0000256" key="14">
    <source>
        <dbReference type="ARBA" id="ARBA00074546"/>
    </source>
</evidence>
<keyword evidence="9 16" id="KW-0238">DNA-binding</keyword>
<dbReference type="SMART" id="SM00430">
    <property type="entry name" value="HOLI"/>
    <property type="match status" value="1"/>
</dbReference>
<dbReference type="FunFam" id="3.30.50.10:FF:000016">
    <property type="entry name" value="Nuclear receptor subfamily 2 group F member 1"/>
    <property type="match status" value="1"/>
</dbReference>
<evidence type="ECO:0000256" key="12">
    <source>
        <dbReference type="ARBA" id="ARBA00023242"/>
    </source>
</evidence>
<feature type="region of interest" description="Disordered" evidence="17">
    <location>
        <begin position="214"/>
        <end position="233"/>
    </location>
</feature>
<comment type="caution">
    <text evidence="20">The sequence shown here is derived from an EMBL/GenBank/DDBJ whole genome shotgun (WGS) entry which is preliminary data.</text>
</comment>
<sequence>MEVSKSATCKRTPMNVPIVKNKEQCPVLLRITPAGTESRTLYENCYEYSNIKHKNDYSNFEKDYNQNSTLLNWYKTFNSAPNSSLKLHAQLTDANKVNLSNIKNENLKFDQNISKDASGPNLKNNYSLYANFTSQKDPCAIMQDSNMKSSIVKKETSDLKMEKKSEKESSFSDSNMFFSFSQFDSSYVKDKFTLPSKSDYNKKILNFPKQEFQSDKPANGVKNETPTFDQESQKDKILSDCSVSKSSNSFFNIFRICSKSKPSTESSYKNNSANQIACVVCSDKSSGKHYGQFTCEGCKSFFKRSVRRNLTYTCRGTRSCPIDQHHRNQCQHCRFKKCLKMGMRREAVQRGRVPSTFNHAAVANYVVTAAGLSQFMGRNNAIDARTPFASPQHSYLSTYISMLLRAEPYPLARYGQSLQGSNGNAMGIDNICELAARILFSAVEWAKRMPFFPDLNVSDQIALLRLNWGDLFVLNAAQSSMPIHVAPLLAAAGMRNLPLAANTVVSFMDHIRIFQEQIEKLKALNVDSAEYTCLKSIVLFMTDACTLSDPSHVDCLQEQAQCALEEYTRLHYPNQPSRFGRLLLRLPSIRIINSSIIEQLFFVRLVGNTPIETLIRDMLLGGNSFSAWNYMIPTPLSSSI</sequence>
<dbReference type="PRINTS" id="PR00398">
    <property type="entry name" value="STRDHORMONER"/>
</dbReference>
<keyword evidence="4" id="KW-0597">Phosphoprotein</keyword>
<evidence type="ECO:0000256" key="6">
    <source>
        <dbReference type="ARBA" id="ARBA00022771"/>
    </source>
</evidence>
<dbReference type="Proteomes" id="UP000078046">
    <property type="component" value="Unassembled WGS sequence"/>
</dbReference>
<evidence type="ECO:0000256" key="15">
    <source>
        <dbReference type="ARBA" id="ARBA00077248"/>
    </source>
</evidence>
<dbReference type="PROSITE" id="PS51030">
    <property type="entry name" value="NUCLEAR_REC_DBD_2"/>
    <property type="match status" value="1"/>
</dbReference>
<dbReference type="GO" id="GO:0008270">
    <property type="term" value="F:zinc ion binding"/>
    <property type="evidence" value="ECO:0007669"/>
    <property type="project" value="UniProtKB-KW"/>
</dbReference>
<evidence type="ECO:0000256" key="11">
    <source>
        <dbReference type="ARBA" id="ARBA00023170"/>
    </source>
</evidence>
<dbReference type="CDD" id="cd06948">
    <property type="entry name" value="NR_LBD_COUP-TF"/>
    <property type="match status" value="1"/>
</dbReference>
<dbReference type="EMBL" id="LWCA01000025">
    <property type="protein sequence ID" value="OAF71762.1"/>
    <property type="molecule type" value="Genomic_DNA"/>
</dbReference>
<dbReference type="GO" id="GO:0005634">
    <property type="term" value="C:nucleus"/>
    <property type="evidence" value="ECO:0007669"/>
    <property type="project" value="UniProtKB-SubCell"/>
</dbReference>
<reference evidence="20 21" key="1">
    <citation type="submission" date="2016-04" db="EMBL/GenBank/DDBJ databases">
        <title>The genome of Intoshia linei affirms orthonectids as highly simplified spiralians.</title>
        <authorList>
            <person name="Mikhailov K.V."/>
            <person name="Slusarev G.S."/>
            <person name="Nikitin M.A."/>
            <person name="Logacheva M.D."/>
            <person name="Penin A."/>
            <person name="Aleoshin V."/>
            <person name="Panchin Y.V."/>
        </authorList>
    </citation>
    <scope>NUCLEOTIDE SEQUENCE [LARGE SCALE GENOMIC DNA]</scope>
    <source>
        <strain evidence="20">Intl2013</strain>
        <tissue evidence="20">Whole animal</tissue>
    </source>
</reference>
<dbReference type="SMART" id="SM00399">
    <property type="entry name" value="ZnF_C4"/>
    <property type="match status" value="1"/>
</dbReference>
<dbReference type="InterPro" id="IPR001628">
    <property type="entry name" value="Znf_hrmn_rcpt"/>
</dbReference>
<keyword evidence="6 16" id="KW-0863">Zinc-finger</keyword>
<keyword evidence="21" id="KW-1185">Reference proteome</keyword>
<evidence type="ECO:0000256" key="1">
    <source>
        <dbReference type="ARBA" id="ARBA00004123"/>
    </source>
</evidence>
<proteinExistence type="inferred from homology"/>
<dbReference type="PROSITE" id="PS51843">
    <property type="entry name" value="NR_LBD"/>
    <property type="match status" value="1"/>
</dbReference>
<dbReference type="PRINTS" id="PR00047">
    <property type="entry name" value="STROIDFINGER"/>
</dbReference>
<dbReference type="PROSITE" id="PS00031">
    <property type="entry name" value="NUCLEAR_REC_DBD_1"/>
    <property type="match status" value="1"/>
</dbReference>
<dbReference type="OrthoDB" id="5873264at2759"/>
<protein>
    <recommendedName>
        <fullName evidence="14">Nuclear receptor subfamily 2 group F member 6</fullName>
    </recommendedName>
    <alternativeName>
        <fullName evidence="15">V-erbA-related protein 2</fullName>
    </alternativeName>
</protein>
<keyword evidence="12 16" id="KW-0539">Nucleus</keyword>
<evidence type="ECO:0000256" key="8">
    <source>
        <dbReference type="ARBA" id="ARBA00023015"/>
    </source>
</evidence>
<evidence type="ECO:0000256" key="9">
    <source>
        <dbReference type="ARBA" id="ARBA00023125"/>
    </source>
</evidence>
<dbReference type="GO" id="GO:0043565">
    <property type="term" value="F:sequence-specific DNA binding"/>
    <property type="evidence" value="ECO:0007669"/>
    <property type="project" value="InterPro"/>
</dbReference>
<dbReference type="Pfam" id="PF00105">
    <property type="entry name" value="zf-C4"/>
    <property type="match status" value="1"/>
</dbReference>
<accession>A0A177BDV2</accession>
<evidence type="ECO:0000256" key="7">
    <source>
        <dbReference type="ARBA" id="ARBA00022833"/>
    </source>
</evidence>
<keyword evidence="3" id="KW-0678">Repressor</keyword>
<feature type="domain" description="Nuclear receptor" evidence="18">
    <location>
        <begin position="275"/>
        <end position="350"/>
    </location>
</feature>
<feature type="domain" description="NR LBD" evidence="19">
    <location>
        <begin position="395"/>
        <end position="622"/>
    </location>
</feature>
<dbReference type="CDD" id="cd06958">
    <property type="entry name" value="NR_DBD_COUP_TF"/>
    <property type="match status" value="1"/>
</dbReference>
<evidence type="ECO:0000259" key="19">
    <source>
        <dbReference type="PROSITE" id="PS51843"/>
    </source>
</evidence>
<dbReference type="SUPFAM" id="SSF48508">
    <property type="entry name" value="Nuclear receptor ligand-binding domain"/>
    <property type="match status" value="1"/>
</dbReference>
<comment type="subcellular location">
    <subcellularLocation>
        <location evidence="1 16">Nucleus</location>
    </subcellularLocation>
</comment>
<evidence type="ECO:0000256" key="16">
    <source>
        <dbReference type="RuleBase" id="RU004334"/>
    </source>
</evidence>
<keyword evidence="8 16" id="KW-0805">Transcription regulation</keyword>
<evidence type="ECO:0000256" key="13">
    <source>
        <dbReference type="ARBA" id="ARBA00065553"/>
    </source>
</evidence>
<evidence type="ECO:0000256" key="3">
    <source>
        <dbReference type="ARBA" id="ARBA00022491"/>
    </source>
</evidence>
<dbReference type="Gene3D" id="1.10.565.10">
    <property type="entry name" value="Retinoid X Receptor"/>
    <property type="match status" value="1"/>
</dbReference>
<dbReference type="InterPro" id="IPR013088">
    <property type="entry name" value="Znf_NHR/GATA"/>
</dbReference>
<dbReference type="AlphaFoldDB" id="A0A177BDV2"/>
<dbReference type="InterPro" id="IPR000536">
    <property type="entry name" value="Nucl_hrmn_rcpt_lig-bd"/>
</dbReference>
<dbReference type="InterPro" id="IPR050274">
    <property type="entry name" value="Nuclear_hormone_rcpt_NR2"/>
</dbReference>
<dbReference type="InterPro" id="IPR035500">
    <property type="entry name" value="NHR-like_dom_sf"/>
</dbReference>
<keyword evidence="11 16" id="KW-0675">Receptor</keyword>
<name>A0A177BDV2_9BILA</name>
<dbReference type="SUPFAM" id="SSF57716">
    <property type="entry name" value="Glucocorticoid receptor-like (DNA-binding domain)"/>
    <property type="match status" value="1"/>
</dbReference>
<dbReference type="GO" id="GO:0045892">
    <property type="term" value="P:negative regulation of DNA-templated transcription"/>
    <property type="evidence" value="ECO:0007669"/>
    <property type="project" value="UniProtKB-ARBA"/>
</dbReference>
<evidence type="ECO:0000256" key="2">
    <source>
        <dbReference type="ARBA" id="ARBA00006421"/>
    </source>
</evidence>
<comment type="subunit">
    <text evidence="13">Binds DNA as dimer; homodimer and heterodimer with NR2F2 and probably NR2F1. Interacts with THRB.</text>
</comment>
<evidence type="ECO:0000256" key="4">
    <source>
        <dbReference type="ARBA" id="ARBA00022553"/>
    </source>
</evidence>
<dbReference type="InterPro" id="IPR001723">
    <property type="entry name" value="Nuclear_hrmn_rcpt"/>
</dbReference>
<dbReference type="PANTHER" id="PTHR24083">
    <property type="entry name" value="NUCLEAR HORMONE RECEPTOR"/>
    <property type="match status" value="1"/>
</dbReference>
<dbReference type="PRINTS" id="PR01282">
    <property type="entry name" value="COUPTNFACTOR"/>
</dbReference>
<comment type="similarity">
    <text evidence="2">Belongs to the nuclear hormone receptor family. NR2 subfamily.</text>
</comment>
<evidence type="ECO:0000313" key="20">
    <source>
        <dbReference type="EMBL" id="OAF71762.1"/>
    </source>
</evidence>
<evidence type="ECO:0000313" key="21">
    <source>
        <dbReference type="Proteomes" id="UP000078046"/>
    </source>
</evidence>
<keyword evidence="10 16" id="KW-0804">Transcription</keyword>
<gene>
    <name evidence="20" type="ORF">A3Q56_00469</name>
</gene>
<dbReference type="FunFam" id="1.10.565.10:FF:000020">
    <property type="entry name" value="Nuclear receptor subfamily 2 group F member 6"/>
    <property type="match status" value="1"/>
</dbReference>
<dbReference type="Pfam" id="PF00104">
    <property type="entry name" value="Hormone_recep"/>
    <property type="match status" value="1"/>
</dbReference>
<organism evidence="20 21">
    <name type="scientific">Intoshia linei</name>
    <dbReference type="NCBI Taxonomy" id="1819745"/>
    <lineage>
        <taxon>Eukaryota</taxon>
        <taxon>Metazoa</taxon>
        <taxon>Spiralia</taxon>
        <taxon>Lophotrochozoa</taxon>
        <taxon>Mesozoa</taxon>
        <taxon>Orthonectida</taxon>
        <taxon>Rhopaluridae</taxon>
        <taxon>Intoshia</taxon>
    </lineage>
</organism>
<keyword evidence="5 16" id="KW-0479">Metal-binding</keyword>
<evidence type="ECO:0000256" key="17">
    <source>
        <dbReference type="SAM" id="MobiDB-lite"/>
    </source>
</evidence>
<evidence type="ECO:0000256" key="10">
    <source>
        <dbReference type="ARBA" id="ARBA00023163"/>
    </source>
</evidence>
<evidence type="ECO:0000259" key="18">
    <source>
        <dbReference type="PROSITE" id="PS51030"/>
    </source>
</evidence>
<keyword evidence="7 16" id="KW-0862">Zinc</keyword>
<dbReference type="GO" id="GO:0003700">
    <property type="term" value="F:DNA-binding transcription factor activity"/>
    <property type="evidence" value="ECO:0007669"/>
    <property type="project" value="InterPro"/>
</dbReference>